<accession>V8G6W9</accession>
<gene>
    <name evidence="2" type="ORF">V757_05795</name>
</gene>
<proteinExistence type="predicted"/>
<sequence>MTDALMLLLTIFTSLFCTVLIVRAWIFWRRIPPFNPYCAFIYKLSDFIVVPVRKIIPSSKNIDIPSLLIAFIVCLIEVFISYKLTILKEELSGISISLPIFIIAGLQLFINQILSVVLWLSIFYAIMSWVSPMVPFISFLRALIEPLLIPIRKIIPNALKTGPFDFSLMFLMIGILVLQTLVNSY</sequence>
<evidence type="ECO:0000256" key="1">
    <source>
        <dbReference type="SAM" id="Phobius"/>
    </source>
</evidence>
<organism evidence="2 3">
    <name type="scientific">Pelistega indica</name>
    <dbReference type="NCBI Taxonomy" id="1414851"/>
    <lineage>
        <taxon>Bacteria</taxon>
        <taxon>Pseudomonadati</taxon>
        <taxon>Pseudomonadota</taxon>
        <taxon>Betaproteobacteria</taxon>
        <taxon>Burkholderiales</taxon>
        <taxon>Alcaligenaceae</taxon>
        <taxon>Pelistega</taxon>
    </lineage>
</organism>
<name>V8G6W9_9BURK</name>
<dbReference type="AlphaFoldDB" id="V8G6W9"/>
<protein>
    <recommendedName>
        <fullName evidence="4">YggT family protein</fullName>
    </recommendedName>
</protein>
<feature type="transmembrane region" description="Helical" evidence="1">
    <location>
        <begin position="116"/>
        <end position="143"/>
    </location>
</feature>
<keyword evidence="1" id="KW-0472">Membrane</keyword>
<reference evidence="2 3" key="1">
    <citation type="submission" date="2013-11" db="EMBL/GenBank/DDBJ databases">
        <title>Genomic analysis of Pelistega sp. HM-7.</title>
        <authorList>
            <person name="Kumbhare S.V."/>
            <person name="Shetty S.A."/>
            <person name="Sharma O."/>
            <person name="Dhotre D.P."/>
        </authorList>
    </citation>
    <scope>NUCLEOTIDE SEQUENCE [LARGE SCALE GENOMIC DNA]</scope>
    <source>
        <strain evidence="2 3">HM-7</strain>
    </source>
</reference>
<evidence type="ECO:0000313" key="3">
    <source>
        <dbReference type="Proteomes" id="UP000018766"/>
    </source>
</evidence>
<comment type="caution">
    <text evidence="2">The sequence shown here is derived from an EMBL/GenBank/DDBJ whole genome shotgun (WGS) entry which is preliminary data.</text>
</comment>
<keyword evidence="1" id="KW-1133">Transmembrane helix</keyword>
<evidence type="ECO:0008006" key="4">
    <source>
        <dbReference type="Google" id="ProtNLM"/>
    </source>
</evidence>
<keyword evidence="3" id="KW-1185">Reference proteome</keyword>
<dbReference type="Proteomes" id="UP000018766">
    <property type="component" value="Unassembled WGS sequence"/>
</dbReference>
<dbReference type="RefSeq" id="WP_023950670.1">
    <property type="nucleotide sequence ID" value="NZ_AYSV01000075.1"/>
</dbReference>
<dbReference type="Pfam" id="PF02325">
    <property type="entry name" value="CCB3_YggT"/>
    <property type="match status" value="2"/>
</dbReference>
<feature type="transmembrane region" description="Helical" evidence="1">
    <location>
        <begin position="6"/>
        <end position="27"/>
    </location>
</feature>
<feature type="transmembrane region" description="Helical" evidence="1">
    <location>
        <begin position="91"/>
        <end position="110"/>
    </location>
</feature>
<evidence type="ECO:0000313" key="2">
    <source>
        <dbReference type="EMBL" id="ETD72150.1"/>
    </source>
</evidence>
<feature type="transmembrane region" description="Helical" evidence="1">
    <location>
        <begin position="164"/>
        <end position="182"/>
    </location>
</feature>
<dbReference type="GO" id="GO:0016020">
    <property type="term" value="C:membrane"/>
    <property type="evidence" value="ECO:0007669"/>
    <property type="project" value="InterPro"/>
</dbReference>
<keyword evidence="1" id="KW-0812">Transmembrane</keyword>
<dbReference type="OrthoDB" id="9806665at2"/>
<dbReference type="EMBL" id="AYSV01000075">
    <property type="protein sequence ID" value="ETD72150.1"/>
    <property type="molecule type" value="Genomic_DNA"/>
</dbReference>
<dbReference type="InterPro" id="IPR003425">
    <property type="entry name" value="CCB3/YggT"/>
</dbReference>
<feature type="transmembrane region" description="Helical" evidence="1">
    <location>
        <begin position="64"/>
        <end position="84"/>
    </location>
</feature>